<proteinExistence type="predicted"/>
<evidence type="ECO:0000256" key="2">
    <source>
        <dbReference type="SAM" id="Phobius"/>
    </source>
</evidence>
<keyword evidence="2" id="KW-0812">Transmembrane</keyword>
<evidence type="ECO:0008006" key="4">
    <source>
        <dbReference type="Google" id="ProtNLM"/>
    </source>
</evidence>
<feature type="region of interest" description="Disordered" evidence="1">
    <location>
        <begin position="444"/>
        <end position="476"/>
    </location>
</feature>
<dbReference type="EMBL" id="BKCJ010465329">
    <property type="protein sequence ID" value="GFA66761.1"/>
    <property type="molecule type" value="Genomic_DNA"/>
</dbReference>
<evidence type="ECO:0000256" key="1">
    <source>
        <dbReference type="SAM" id="MobiDB-lite"/>
    </source>
</evidence>
<keyword evidence="2" id="KW-1133">Transmembrane helix</keyword>
<sequence length="546" mass="62665">MSARLLLDNEIESNEPDKDDSLVFTTFPNMVFNDKDDLTIHEDDVLIEGSKVHSNPLFDNDKINSDELESHVESNFVESLSNHDALIDLYQNHDHLEEFSRPFMPIHIAEEKRIRREHAEYISRMDMLFTINPRPRPLVNANTIVESFPSSLIPIQDNDSQREEIDIVTNTDELIPPGFENDDSEGEIDVVEELHVDNSISNSKNELSDNETSDFDNPSFPRPPLEPPDADFELEEISALMNTIVEFECLYPRDEFDVSNDENDDYSSFMFLICSKVFSFLLSAESEDTIFDPESKVYSNPLFDDDEIYSDELESHVESNFVKSLSNHDALIDSSQKIDYLDEFSGPLMPIRIAEEERIRREHAEYISLMERLITINPCPRPTVNTNIIVESLPSSLIPVQHNDSQREEIDIATNTNELLPPGFKNDDSEGEIDVVDDLHVDNSIPNSKNELSDNEASDFDNPSFPRPPPEPPDDEFNFDLNSREVISVVINNNDELECLDPRDDDYFSFMFVIQIFLPCLIYYEVFPFLLFAESEDTIFDPGISV</sequence>
<dbReference type="AlphaFoldDB" id="A0A699JYV0"/>
<feature type="transmembrane region" description="Helical" evidence="2">
    <location>
        <begin position="507"/>
        <end position="524"/>
    </location>
</feature>
<name>A0A699JYV0_TANCI</name>
<protein>
    <recommendedName>
        <fullName evidence="4">Reverse transcriptase domain-containing protein</fullName>
    </recommendedName>
</protein>
<organism evidence="3">
    <name type="scientific">Tanacetum cinerariifolium</name>
    <name type="common">Dalmatian daisy</name>
    <name type="synonym">Chrysanthemum cinerariifolium</name>
    <dbReference type="NCBI Taxonomy" id="118510"/>
    <lineage>
        <taxon>Eukaryota</taxon>
        <taxon>Viridiplantae</taxon>
        <taxon>Streptophyta</taxon>
        <taxon>Embryophyta</taxon>
        <taxon>Tracheophyta</taxon>
        <taxon>Spermatophyta</taxon>
        <taxon>Magnoliopsida</taxon>
        <taxon>eudicotyledons</taxon>
        <taxon>Gunneridae</taxon>
        <taxon>Pentapetalae</taxon>
        <taxon>asterids</taxon>
        <taxon>campanulids</taxon>
        <taxon>Asterales</taxon>
        <taxon>Asteraceae</taxon>
        <taxon>Asteroideae</taxon>
        <taxon>Anthemideae</taxon>
        <taxon>Anthemidinae</taxon>
        <taxon>Tanacetum</taxon>
    </lineage>
</organism>
<comment type="caution">
    <text evidence="3">The sequence shown here is derived from an EMBL/GenBank/DDBJ whole genome shotgun (WGS) entry which is preliminary data.</text>
</comment>
<reference evidence="3" key="1">
    <citation type="journal article" date="2019" name="Sci. Rep.">
        <title>Draft genome of Tanacetum cinerariifolium, the natural source of mosquito coil.</title>
        <authorList>
            <person name="Yamashiro T."/>
            <person name="Shiraishi A."/>
            <person name="Satake H."/>
            <person name="Nakayama K."/>
        </authorList>
    </citation>
    <scope>NUCLEOTIDE SEQUENCE</scope>
</reference>
<gene>
    <name evidence="3" type="ORF">Tci_638733</name>
</gene>
<feature type="region of interest" description="Disordered" evidence="1">
    <location>
        <begin position="199"/>
        <end position="230"/>
    </location>
</feature>
<evidence type="ECO:0000313" key="3">
    <source>
        <dbReference type="EMBL" id="GFA66761.1"/>
    </source>
</evidence>
<accession>A0A699JYV0</accession>
<keyword evidence="2" id="KW-0472">Membrane</keyword>